<feature type="domain" description="DNA2/NAM7 helicase-like C-terminal" evidence="2">
    <location>
        <begin position="1"/>
        <end position="37"/>
    </location>
</feature>
<dbReference type="PANTHER" id="PTHR10887">
    <property type="entry name" value="DNA2/NAM7 HELICASE FAMILY"/>
    <property type="match status" value="1"/>
</dbReference>
<evidence type="ECO:0000313" key="4">
    <source>
        <dbReference type="Proteomes" id="UP001152561"/>
    </source>
</evidence>
<proteinExistence type="predicted"/>
<dbReference type="PANTHER" id="PTHR10887:SF525">
    <property type="entry name" value="P-LOOP CONTAINING NUCLEOSIDE TRIPHOSPHATE HYDROLASES SUPERFAMILY PROTEIN"/>
    <property type="match status" value="1"/>
</dbReference>
<dbReference type="InterPro" id="IPR045055">
    <property type="entry name" value="DNA2/NAM7-like"/>
</dbReference>
<dbReference type="EMBL" id="JAJAGQ010000001">
    <property type="protein sequence ID" value="KAJ8573835.1"/>
    <property type="molecule type" value="Genomic_DNA"/>
</dbReference>
<comment type="caution">
    <text evidence="3">The sequence shown here is derived from an EMBL/GenBank/DDBJ whole genome shotgun (WGS) entry which is preliminary data.</text>
</comment>
<dbReference type="InterPro" id="IPR027417">
    <property type="entry name" value="P-loop_NTPase"/>
</dbReference>
<accession>A0A9Q1N508</accession>
<name>A0A9Q1N508_9SOLA</name>
<gene>
    <name evidence="3" type="ORF">K7X08_010346</name>
</gene>
<evidence type="ECO:0000259" key="2">
    <source>
        <dbReference type="Pfam" id="PF13087"/>
    </source>
</evidence>
<dbReference type="OrthoDB" id="1714673at2759"/>
<feature type="region of interest" description="Disordered" evidence="1">
    <location>
        <begin position="70"/>
        <end position="93"/>
    </location>
</feature>
<dbReference type="InterPro" id="IPR041679">
    <property type="entry name" value="DNA2/NAM7-like_C"/>
</dbReference>
<dbReference type="Gene3D" id="3.40.50.300">
    <property type="entry name" value="P-loop containing nucleotide triphosphate hydrolases"/>
    <property type="match status" value="1"/>
</dbReference>
<evidence type="ECO:0000256" key="1">
    <source>
        <dbReference type="SAM" id="MobiDB-lite"/>
    </source>
</evidence>
<keyword evidence="4" id="KW-1185">Reference proteome</keyword>
<dbReference type="AlphaFoldDB" id="A0A9Q1N508"/>
<organism evidence="3 4">
    <name type="scientific">Anisodus acutangulus</name>
    <dbReference type="NCBI Taxonomy" id="402998"/>
    <lineage>
        <taxon>Eukaryota</taxon>
        <taxon>Viridiplantae</taxon>
        <taxon>Streptophyta</taxon>
        <taxon>Embryophyta</taxon>
        <taxon>Tracheophyta</taxon>
        <taxon>Spermatophyta</taxon>
        <taxon>Magnoliopsida</taxon>
        <taxon>eudicotyledons</taxon>
        <taxon>Gunneridae</taxon>
        <taxon>Pentapetalae</taxon>
        <taxon>asterids</taxon>
        <taxon>lamiids</taxon>
        <taxon>Solanales</taxon>
        <taxon>Solanaceae</taxon>
        <taxon>Solanoideae</taxon>
        <taxon>Hyoscyameae</taxon>
        <taxon>Anisodus</taxon>
    </lineage>
</organism>
<protein>
    <recommendedName>
        <fullName evidence="2">DNA2/NAM7 helicase-like C-terminal domain-containing protein</fullName>
    </recommendedName>
</protein>
<dbReference type="Pfam" id="PF13087">
    <property type="entry name" value="AAA_12"/>
    <property type="match status" value="1"/>
</dbReference>
<evidence type="ECO:0000313" key="3">
    <source>
        <dbReference type="EMBL" id="KAJ8573835.1"/>
    </source>
</evidence>
<dbReference type="Proteomes" id="UP001152561">
    <property type="component" value="Unassembled WGS sequence"/>
</dbReference>
<sequence>MSCVSASGYGVGFVADIRRMNVALTRARRALWVMGNANALVQSEDWAALIADAKTRKCYIDMDTLTKDFSLPNGSSHAPPPTKISNNREDDEKSNALHVRIGSYRPSKPSQENSLDDFDQYADRSRDAWQYGIQRRQNTAGIGRREMWLMSVNMCNTSKEPTIFVPDVLVAPG</sequence>
<reference evidence="4" key="1">
    <citation type="journal article" date="2023" name="Proc. Natl. Acad. Sci. U.S.A.">
        <title>Genomic and structural basis for evolution of tropane alkaloid biosynthesis.</title>
        <authorList>
            <person name="Wanga Y.-J."/>
            <person name="Taina T."/>
            <person name="Yua J.-Y."/>
            <person name="Lia J."/>
            <person name="Xua B."/>
            <person name="Chenc J."/>
            <person name="D'Auriad J.C."/>
            <person name="Huanga J.-P."/>
            <person name="Huanga S.-X."/>
        </authorList>
    </citation>
    <scope>NUCLEOTIDE SEQUENCE [LARGE SCALE GENOMIC DNA]</scope>
    <source>
        <strain evidence="4">cv. KIB-2019</strain>
    </source>
</reference>